<feature type="transmembrane region" description="Helical" evidence="10">
    <location>
        <begin position="424"/>
        <end position="442"/>
    </location>
</feature>
<dbReference type="InterPro" id="IPR034294">
    <property type="entry name" value="Aquaporin_transptr"/>
</dbReference>
<dbReference type="VEuPathDB" id="VectorBase:BGLAX_037838"/>
<dbReference type="CDD" id="cd00333">
    <property type="entry name" value="MIP"/>
    <property type="match status" value="1"/>
</dbReference>
<dbReference type="Proteomes" id="UP000076420">
    <property type="component" value="Unassembled WGS sequence"/>
</dbReference>
<reference evidence="11" key="1">
    <citation type="submission" date="2020-05" db="UniProtKB">
        <authorList>
            <consortium name="EnsemblMetazoa"/>
        </authorList>
    </citation>
    <scope>IDENTIFICATION</scope>
    <source>
        <strain evidence="11">BB02</strain>
    </source>
</reference>
<evidence type="ECO:0000256" key="5">
    <source>
        <dbReference type="ARBA" id="ARBA00022692"/>
    </source>
</evidence>
<dbReference type="PANTHER" id="PTHR19139:SF199">
    <property type="entry name" value="MIP17260P"/>
    <property type="match status" value="1"/>
</dbReference>
<gene>
    <name evidence="11" type="primary">106054930</name>
</gene>
<feature type="transmembrane region" description="Helical" evidence="10">
    <location>
        <begin position="162"/>
        <end position="182"/>
    </location>
</feature>
<evidence type="ECO:0000256" key="10">
    <source>
        <dbReference type="SAM" id="Phobius"/>
    </source>
</evidence>
<name>A0A2C9L7B7_BIOGL</name>
<dbReference type="PANTHER" id="PTHR19139">
    <property type="entry name" value="AQUAPORIN TRANSPORTER"/>
    <property type="match status" value="1"/>
</dbReference>
<keyword evidence="4" id="KW-1003">Cell membrane</keyword>
<evidence type="ECO:0000256" key="6">
    <source>
        <dbReference type="ARBA" id="ARBA00022989"/>
    </source>
</evidence>
<evidence type="ECO:0000256" key="9">
    <source>
        <dbReference type="SAM" id="MobiDB-lite"/>
    </source>
</evidence>
<evidence type="ECO:0000256" key="8">
    <source>
        <dbReference type="RuleBase" id="RU000477"/>
    </source>
</evidence>
<evidence type="ECO:0008006" key="13">
    <source>
        <dbReference type="Google" id="ProtNLM"/>
    </source>
</evidence>
<dbReference type="EnsemblMetazoa" id="BGLB027896-RA">
    <property type="protein sequence ID" value="BGLB027896-PA"/>
    <property type="gene ID" value="BGLB027896"/>
</dbReference>
<evidence type="ECO:0000256" key="3">
    <source>
        <dbReference type="ARBA" id="ARBA00022448"/>
    </source>
</evidence>
<evidence type="ECO:0000256" key="2">
    <source>
        <dbReference type="ARBA" id="ARBA00006175"/>
    </source>
</evidence>
<feature type="compositionally biased region" description="Basic and acidic residues" evidence="9">
    <location>
        <begin position="61"/>
        <end position="80"/>
    </location>
</feature>
<evidence type="ECO:0000313" key="11">
    <source>
        <dbReference type="EnsemblMetazoa" id="BGLB027896-PA"/>
    </source>
</evidence>
<dbReference type="InterPro" id="IPR022357">
    <property type="entry name" value="MIP_CS"/>
</dbReference>
<keyword evidence="5 8" id="KW-0812">Transmembrane</keyword>
<keyword evidence="7 10" id="KW-0472">Membrane</keyword>
<sequence length="489" mass="53443">MTHHQHHQHHKKRNDDGSGDDLDELLWNNGDTVQSVSAINRVNYDNTDPFTIHRPQIEKRISVREVFPEPGTPDKKEEPVQAKPSQSRAPVVLNGDKIYKLDMNKFDGPLLLEKMTMTSDAGSIKRPDSSLTRFVKRFGWCLTFLNTEFDDITSISFWRACLAEFVGCLLLCFFAIGMGLHMPGTPEPPLLQNALGGGMFLGVLISALANVSGGHVNPAVTVGFAVLRQISLMRALCYIMFQSCGAITGSMLLRELVHPNMTGTLGVIAPPAGVGSSQVSQNTTMNKDSPPNSQLRTIQGWIKGRGTRRMSSSTRSRKGIEFPEDTQDHMCPTNFVSNITDKAFVCCSDCQALVVEMMISGFLVFVIIAHVDKGRTDVKGSIPIVVGLTIFANVLVGAPSSGGCMNPARAVGPAVVMGDFSHQWIYWLGPLIGGAIGALLYAKFFAVGANFKCLVHCCSPKKETEYHSLLKKAPEKLHIQLEKTPETNV</sequence>
<dbReference type="OrthoDB" id="3222at2759"/>
<comment type="similarity">
    <text evidence="2 8">Belongs to the MIP/aquaporin (TC 1.A.8) family.</text>
</comment>
<proteinExistence type="inferred from homology"/>
<feature type="transmembrane region" description="Helical" evidence="10">
    <location>
        <begin position="381"/>
        <end position="398"/>
    </location>
</feature>
<dbReference type="STRING" id="6526.A0A2C9L7B7"/>
<comment type="subcellular location">
    <subcellularLocation>
        <location evidence="1">Cell membrane</location>
        <topology evidence="1">Multi-pass membrane protein</topology>
    </subcellularLocation>
</comment>
<evidence type="ECO:0000256" key="7">
    <source>
        <dbReference type="ARBA" id="ARBA00023136"/>
    </source>
</evidence>
<feature type="transmembrane region" description="Helical" evidence="10">
    <location>
        <begin position="352"/>
        <end position="369"/>
    </location>
</feature>
<dbReference type="InterPro" id="IPR000425">
    <property type="entry name" value="MIP"/>
</dbReference>
<dbReference type="Pfam" id="PF00230">
    <property type="entry name" value="MIP"/>
    <property type="match status" value="2"/>
</dbReference>
<accession>A0A2C9L7B7</accession>
<dbReference type="VEuPathDB" id="VectorBase:BGLB027896"/>
<dbReference type="GO" id="GO:0005886">
    <property type="term" value="C:plasma membrane"/>
    <property type="evidence" value="ECO:0007669"/>
    <property type="project" value="UniProtKB-SubCell"/>
</dbReference>
<dbReference type="AlphaFoldDB" id="A0A2C9L7B7"/>
<feature type="compositionally biased region" description="Basic residues" evidence="9">
    <location>
        <begin position="1"/>
        <end position="12"/>
    </location>
</feature>
<dbReference type="KEGG" id="bgt:106054930"/>
<dbReference type="PRINTS" id="PR00783">
    <property type="entry name" value="MINTRINSICP"/>
</dbReference>
<dbReference type="GO" id="GO:0015250">
    <property type="term" value="F:water channel activity"/>
    <property type="evidence" value="ECO:0007669"/>
    <property type="project" value="TreeGrafter"/>
</dbReference>
<evidence type="ECO:0000256" key="1">
    <source>
        <dbReference type="ARBA" id="ARBA00004651"/>
    </source>
</evidence>
<dbReference type="InterPro" id="IPR023271">
    <property type="entry name" value="Aquaporin-like"/>
</dbReference>
<feature type="transmembrane region" description="Helical" evidence="10">
    <location>
        <begin position="194"/>
        <end position="211"/>
    </location>
</feature>
<keyword evidence="3 8" id="KW-0813">Transport</keyword>
<evidence type="ECO:0000313" key="12">
    <source>
        <dbReference type="Proteomes" id="UP000076420"/>
    </source>
</evidence>
<feature type="region of interest" description="Disordered" evidence="9">
    <location>
        <begin position="1"/>
        <end position="23"/>
    </location>
</feature>
<organism evidence="11 12">
    <name type="scientific">Biomphalaria glabrata</name>
    <name type="common">Bloodfluke planorb</name>
    <name type="synonym">Freshwater snail</name>
    <dbReference type="NCBI Taxonomy" id="6526"/>
    <lineage>
        <taxon>Eukaryota</taxon>
        <taxon>Metazoa</taxon>
        <taxon>Spiralia</taxon>
        <taxon>Lophotrochozoa</taxon>
        <taxon>Mollusca</taxon>
        <taxon>Gastropoda</taxon>
        <taxon>Heterobranchia</taxon>
        <taxon>Euthyneura</taxon>
        <taxon>Panpulmonata</taxon>
        <taxon>Hygrophila</taxon>
        <taxon>Lymnaeoidea</taxon>
        <taxon>Planorbidae</taxon>
        <taxon>Biomphalaria</taxon>
    </lineage>
</organism>
<dbReference type="Gene3D" id="1.20.1080.10">
    <property type="entry name" value="Glycerol uptake facilitator protein"/>
    <property type="match status" value="1"/>
</dbReference>
<dbReference type="PROSITE" id="PS00221">
    <property type="entry name" value="MIP"/>
    <property type="match status" value="1"/>
</dbReference>
<keyword evidence="6 10" id="KW-1133">Transmembrane helix</keyword>
<protein>
    <recommendedName>
        <fullName evidence="13">Aquaporin</fullName>
    </recommendedName>
</protein>
<feature type="transmembrane region" description="Helical" evidence="10">
    <location>
        <begin position="232"/>
        <end position="253"/>
    </location>
</feature>
<dbReference type="SUPFAM" id="SSF81338">
    <property type="entry name" value="Aquaporin-like"/>
    <property type="match status" value="2"/>
</dbReference>
<evidence type="ECO:0000256" key="4">
    <source>
        <dbReference type="ARBA" id="ARBA00022475"/>
    </source>
</evidence>
<feature type="region of interest" description="Disordered" evidence="9">
    <location>
        <begin position="61"/>
        <end position="88"/>
    </location>
</feature>